<evidence type="ECO:0000313" key="3">
    <source>
        <dbReference type="Proteomes" id="UP001219518"/>
    </source>
</evidence>
<feature type="compositionally biased region" description="Basic and acidic residues" evidence="1">
    <location>
        <begin position="91"/>
        <end position="112"/>
    </location>
</feature>
<evidence type="ECO:0000313" key="2">
    <source>
        <dbReference type="EMBL" id="KAK3907287.1"/>
    </source>
</evidence>
<gene>
    <name evidence="2" type="ORF">KUF71_018115</name>
</gene>
<reference evidence="2" key="2">
    <citation type="journal article" date="2023" name="BMC Genomics">
        <title>Pest status, molecular evolution, and epigenetic factors derived from the genome assembly of Frankliniella fusca, a thysanopteran phytovirus vector.</title>
        <authorList>
            <person name="Catto M.A."/>
            <person name="Labadie P.E."/>
            <person name="Jacobson A.L."/>
            <person name="Kennedy G.G."/>
            <person name="Srinivasan R."/>
            <person name="Hunt B.G."/>
        </authorList>
    </citation>
    <scope>NUCLEOTIDE SEQUENCE</scope>
    <source>
        <strain evidence="2">PL_HMW_Pooled</strain>
    </source>
</reference>
<feature type="compositionally biased region" description="Pro residues" evidence="1">
    <location>
        <begin position="51"/>
        <end position="60"/>
    </location>
</feature>
<organism evidence="2 3">
    <name type="scientific">Frankliniella fusca</name>
    <dbReference type="NCBI Taxonomy" id="407009"/>
    <lineage>
        <taxon>Eukaryota</taxon>
        <taxon>Metazoa</taxon>
        <taxon>Ecdysozoa</taxon>
        <taxon>Arthropoda</taxon>
        <taxon>Hexapoda</taxon>
        <taxon>Insecta</taxon>
        <taxon>Pterygota</taxon>
        <taxon>Neoptera</taxon>
        <taxon>Paraneoptera</taxon>
        <taxon>Thysanoptera</taxon>
        <taxon>Terebrantia</taxon>
        <taxon>Thripoidea</taxon>
        <taxon>Thripidae</taxon>
        <taxon>Frankliniella</taxon>
    </lineage>
</organism>
<reference evidence="2" key="1">
    <citation type="submission" date="2021-07" db="EMBL/GenBank/DDBJ databases">
        <authorList>
            <person name="Catto M.A."/>
            <person name="Jacobson A."/>
            <person name="Kennedy G."/>
            <person name="Labadie P."/>
            <person name="Hunt B.G."/>
            <person name="Srinivasan R."/>
        </authorList>
    </citation>
    <scope>NUCLEOTIDE SEQUENCE</scope>
    <source>
        <strain evidence="2">PL_HMW_Pooled</strain>
        <tissue evidence="2">Head</tissue>
    </source>
</reference>
<keyword evidence="3" id="KW-1185">Reference proteome</keyword>
<evidence type="ECO:0000256" key="1">
    <source>
        <dbReference type="SAM" id="MobiDB-lite"/>
    </source>
</evidence>
<comment type="caution">
    <text evidence="2">The sequence shown here is derived from an EMBL/GenBank/DDBJ whole genome shotgun (WGS) entry which is preliminary data.</text>
</comment>
<proteinExistence type="predicted"/>
<dbReference type="AlphaFoldDB" id="A0AAE1GPT6"/>
<name>A0AAE1GPT6_9NEOP</name>
<feature type="compositionally biased region" description="Low complexity" evidence="1">
    <location>
        <begin position="137"/>
        <end position="154"/>
    </location>
</feature>
<feature type="compositionally biased region" description="Low complexity" evidence="1">
    <location>
        <begin position="204"/>
        <end position="230"/>
    </location>
</feature>
<dbReference type="EMBL" id="JAHWGI010000005">
    <property type="protein sequence ID" value="KAK3907287.1"/>
    <property type="molecule type" value="Genomic_DNA"/>
</dbReference>
<dbReference type="Proteomes" id="UP001219518">
    <property type="component" value="Unassembled WGS sequence"/>
</dbReference>
<sequence length="268" mass="27135">MAVARYSRLGAAQDRVDIVSAVPLAAASPSPGAAAGAGVPPWLRLWCSCWLPPPPPPPPTSGTVRGRGLPDPEEPGSGSPGRPPAAVAPEPEPKPKPEPEPEPGRPESRCGEPESDVVQAELVTGTTEPEPNRETSPGRAPGPAPAGRGPLASASPPPHEPSEFSVAAIRGAELKLKGDESCPEASPRLTGAEPSPLSNRAHRPASASAGAPALARAATLSSPSSLKAASAVRDWLPDDDILAGRLPALGGALVSNLGKNSQNKNQNV</sequence>
<accession>A0AAE1GPT6</accession>
<protein>
    <submittedName>
        <fullName evidence="2">Triple functional domain protein</fullName>
    </submittedName>
</protein>
<feature type="region of interest" description="Disordered" evidence="1">
    <location>
        <begin position="49"/>
        <end position="230"/>
    </location>
</feature>